<keyword evidence="1" id="KW-0472">Membrane</keyword>
<evidence type="ECO:0000313" key="2">
    <source>
        <dbReference type="EMBL" id="MBO8407523.1"/>
    </source>
</evidence>
<organism evidence="2 3">
    <name type="scientific">Candidatus Enterousia excrementavium</name>
    <dbReference type="NCBI Taxonomy" id="2840789"/>
    <lineage>
        <taxon>Bacteria</taxon>
        <taxon>Pseudomonadati</taxon>
        <taxon>Pseudomonadota</taxon>
        <taxon>Alphaproteobacteria</taxon>
        <taxon>Candidatus Enterousia</taxon>
    </lineage>
</organism>
<gene>
    <name evidence="2" type="ORF">IAC77_03650</name>
</gene>
<dbReference type="EMBL" id="JADINE010000045">
    <property type="protein sequence ID" value="MBO8407523.1"/>
    <property type="molecule type" value="Genomic_DNA"/>
</dbReference>
<comment type="caution">
    <text evidence="2">The sequence shown here is derived from an EMBL/GenBank/DDBJ whole genome shotgun (WGS) entry which is preliminary data.</text>
</comment>
<protein>
    <submittedName>
        <fullName evidence="2">Uncharacterized protein</fullName>
    </submittedName>
</protein>
<proteinExistence type="predicted"/>
<keyword evidence="1" id="KW-0812">Transmembrane</keyword>
<sequence length="233" mass="26048">MDYPNDFNTPAFPAGPRIAISRFMAIASCALFVVIIGLCLLLVWATRSQRIDPFIVTVDELTGNWTVVGHSHDNGPVEFPVLWSLQQSVVGNFTANWFTLSAAADENDARWQTCNRATDCSVESTLKFGDRTCALYCNTGEDLFSDFIYNVVPKYQQRVSNGEFWIVDKTQIQIETAGDVTDNGGTWRVYVTINSNLSGDIDVIAFAKVARNMDLYPQTMGYYVADFNAYKLN</sequence>
<accession>A0A940ICK9</accession>
<evidence type="ECO:0000256" key="1">
    <source>
        <dbReference type="SAM" id="Phobius"/>
    </source>
</evidence>
<evidence type="ECO:0000313" key="3">
    <source>
        <dbReference type="Proteomes" id="UP000721442"/>
    </source>
</evidence>
<dbReference type="Proteomes" id="UP000721442">
    <property type="component" value="Unassembled WGS sequence"/>
</dbReference>
<feature type="transmembrane region" description="Helical" evidence="1">
    <location>
        <begin position="20"/>
        <end position="45"/>
    </location>
</feature>
<dbReference type="AlphaFoldDB" id="A0A940ICK9"/>
<reference evidence="2" key="2">
    <citation type="journal article" date="2021" name="PeerJ">
        <title>Extensive microbial diversity within the chicken gut microbiome revealed by metagenomics and culture.</title>
        <authorList>
            <person name="Gilroy R."/>
            <person name="Ravi A."/>
            <person name="Getino M."/>
            <person name="Pursley I."/>
            <person name="Horton D.L."/>
            <person name="Alikhan N.F."/>
            <person name="Baker D."/>
            <person name="Gharbi K."/>
            <person name="Hall N."/>
            <person name="Watson M."/>
            <person name="Adriaenssens E.M."/>
            <person name="Foster-Nyarko E."/>
            <person name="Jarju S."/>
            <person name="Secka A."/>
            <person name="Antonio M."/>
            <person name="Oren A."/>
            <person name="Chaudhuri R.R."/>
            <person name="La Ragione R."/>
            <person name="Hildebrand F."/>
            <person name="Pallen M.J."/>
        </authorList>
    </citation>
    <scope>NUCLEOTIDE SEQUENCE</scope>
    <source>
        <strain evidence="2">B1-16210</strain>
    </source>
</reference>
<keyword evidence="1" id="KW-1133">Transmembrane helix</keyword>
<reference evidence="2" key="1">
    <citation type="submission" date="2020-10" db="EMBL/GenBank/DDBJ databases">
        <authorList>
            <person name="Gilroy R."/>
        </authorList>
    </citation>
    <scope>NUCLEOTIDE SEQUENCE</scope>
    <source>
        <strain evidence="2">B1-16210</strain>
    </source>
</reference>
<name>A0A940ICK9_9PROT</name>